<keyword evidence="3" id="KW-1185">Reference proteome</keyword>
<reference evidence="2 3" key="1">
    <citation type="submission" date="2017-10" db="EMBL/GenBank/DDBJ databases">
        <title>Comparative genomics in systemic dimorphic fungi from Ajellomycetaceae.</title>
        <authorList>
            <person name="Munoz J.F."/>
            <person name="Mcewen J.G."/>
            <person name="Clay O.K."/>
            <person name="Cuomo C.A."/>
        </authorList>
    </citation>
    <scope>NUCLEOTIDE SEQUENCE [LARGE SCALE GENOMIC DNA]</scope>
    <source>
        <strain evidence="2 3">UAMH5409</strain>
    </source>
</reference>
<protein>
    <recommendedName>
        <fullName evidence="4">DUF3824 domain-containing protein</fullName>
    </recommendedName>
</protein>
<sequence length="630" mass="71225">MASYYENHPYNTQHRRAQTADFYNPSYSNARPSNGRWGGPTNLVRPDETEDSQVEEIQRDFPPGSYTGDYRPDYGYGGGHPVYYEKRRTIHDPSVRRTHSLGGSHGRRRRGEYYYPRDDDYRRSRGHGHGSRRNRDRYSRRSYSSSSGSRTPSPRPRRRKSFSEQALAAVGLGSAARGHSSRRDRDRGSNRDYYDRDYDSSRSHRRRHRRHSYSRSRSRDRDDRQKEIAQTLKAALTAGAAEAIRARKEPGGWSGEKGKRVLTAAIGGGGVNKLIDGDSDKHNKRHLIESTIAGLATNRLVNGPRSQSRSRGRARSEGRGPKDIASAGLLAAAGKSAWDHYRSKSRGRAAHSDYSDDESSPDRSRRHRGNKKRSKSVSEYLNKGLAALGLEEGQKSSGHGSSRRHDRQRYDDSSDSDDEYSDGYRPRRRLSGSRDGYSRDVGRLRSPPSSRGAIIPVHRTTGPSSALTPHHQHHPPPRPPAQTYNSARRGGYDSDTDSDTSISTDEEERTRKRLLKREILTTGFATIATVNAGHTVAKSWKKRKERTTQLRQGEISPEEARRQRLKNNFKDVASVAVAAIGIKEAADEWKDAAKDHAENNTFRTKSKYRKERRMVRSMSRSRGGRNLSLD</sequence>
<feature type="compositionally biased region" description="Basic and acidic residues" evidence="1">
    <location>
        <begin position="111"/>
        <end position="123"/>
    </location>
</feature>
<evidence type="ECO:0008006" key="4">
    <source>
        <dbReference type="Google" id="ProtNLM"/>
    </source>
</evidence>
<dbReference type="STRING" id="1447875.A0A2B7Y3G8"/>
<feature type="compositionally biased region" description="Basic residues" evidence="1">
    <location>
        <begin position="203"/>
        <end position="216"/>
    </location>
</feature>
<evidence type="ECO:0000256" key="1">
    <source>
        <dbReference type="SAM" id="MobiDB-lite"/>
    </source>
</evidence>
<dbReference type="OrthoDB" id="5407645at2759"/>
<dbReference type="AlphaFoldDB" id="A0A2B7Y3G8"/>
<feature type="compositionally biased region" description="Basic residues" evidence="1">
    <location>
        <begin position="364"/>
        <end position="375"/>
    </location>
</feature>
<comment type="caution">
    <text evidence="2">The sequence shown here is derived from an EMBL/GenBank/DDBJ whole genome shotgun (WGS) entry which is preliminary data.</text>
</comment>
<evidence type="ECO:0000313" key="3">
    <source>
        <dbReference type="Proteomes" id="UP000223968"/>
    </source>
</evidence>
<feature type="compositionally biased region" description="Basic residues" evidence="1">
    <location>
        <begin position="604"/>
        <end position="615"/>
    </location>
</feature>
<feature type="region of interest" description="Disordered" evidence="1">
    <location>
        <begin position="23"/>
        <end position="225"/>
    </location>
</feature>
<dbReference type="EMBL" id="PDNB01000024">
    <property type="protein sequence ID" value="PGH15573.1"/>
    <property type="molecule type" value="Genomic_DNA"/>
</dbReference>
<name>A0A2B7Y3G8_9EURO</name>
<feature type="compositionally biased region" description="Basic and acidic residues" evidence="1">
    <location>
        <begin position="181"/>
        <end position="202"/>
    </location>
</feature>
<feature type="region of interest" description="Disordered" evidence="1">
    <location>
        <begin position="340"/>
        <end position="510"/>
    </location>
</feature>
<feature type="compositionally biased region" description="Basic and acidic residues" evidence="1">
    <location>
        <begin position="83"/>
        <end position="95"/>
    </location>
</feature>
<proteinExistence type="predicted"/>
<accession>A0A2B7Y3G8</accession>
<organism evidence="2 3">
    <name type="scientific">Helicocarpus griseus UAMH5409</name>
    <dbReference type="NCBI Taxonomy" id="1447875"/>
    <lineage>
        <taxon>Eukaryota</taxon>
        <taxon>Fungi</taxon>
        <taxon>Dikarya</taxon>
        <taxon>Ascomycota</taxon>
        <taxon>Pezizomycotina</taxon>
        <taxon>Eurotiomycetes</taxon>
        <taxon>Eurotiomycetidae</taxon>
        <taxon>Onygenales</taxon>
        <taxon>Ajellomycetaceae</taxon>
        <taxon>Helicocarpus</taxon>
    </lineage>
</organism>
<feature type="compositionally biased region" description="Basic residues" evidence="1">
    <location>
        <begin position="124"/>
        <end position="140"/>
    </location>
</feature>
<feature type="compositionally biased region" description="Low complexity" evidence="1">
    <location>
        <begin position="141"/>
        <end position="152"/>
    </location>
</feature>
<feature type="region of interest" description="Disordered" evidence="1">
    <location>
        <begin position="597"/>
        <end position="630"/>
    </location>
</feature>
<dbReference type="Proteomes" id="UP000223968">
    <property type="component" value="Unassembled WGS sequence"/>
</dbReference>
<gene>
    <name evidence="2" type="ORF">AJ79_02355</name>
</gene>
<feature type="compositionally biased region" description="Low complexity" evidence="1">
    <location>
        <begin position="616"/>
        <end position="630"/>
    </location>
</feature>
<evidence type="ECO:0000313" key="2">
    <source>
        <dbReference type="EMBL" id="PGH15573.1"/>
    </source>
</evidence>
<feature type="region of interest" description="Disordered" evidence="1">
    <location>
        <begin position="298"/>
        <end position="325"/>
    </location>
</feature>